<protein>
    <submittedName>
        <fullName evidence="3">Uncharacterized protein</fullName>
    </submittedName>
</protein>
<feature type="region of interest" description="Disordered" evidence="2">
    <location>
        <begin position="782"/>
        <end position="808"/>
    </location>
</feature>
<dbReference type="VEuPathDB" id="MicrosporidiaDB:THOM_1597"/>
<feature type="coiled-coil region" evidence="1">
    <location>
        <begin position="211"/>
        <end position="238"/>
    </location>
</feature>
<name>L7JWM1_TRAHO</name>
<gene>
    <name evidence="3" type="ORF">THOM_1597</name>
</gene>
<feature type="region of interest" description="Disordered" evidence="2">
    <location>
        <begin position="164"/>
        <end position="196"/>
    </location>
</feature>
<dbReference type="EMBL" id="JH993959">
    <property type="protein sequence ID" value="ELQ75456.1"/>
    <property type="molecule type" value="Genomic_DNA"/>
</dbReference>
<feature type="region of interest" description="Disordered" evidence="2">
    <location>
        <begin position="866"/>
        <end position="907"/>
    </location>
</feature>
<dbReference type="AlphaFoldDB" id="L7JWM1"/>
<dbReference type="HOGENOM" id="CLU_320083_0_0_1"/>
<reference evidence="3 4" key="1">
    <citation type="journal article" date="2012" name="PLoS Pathog.">
        <title>The genome of the obligate intracellular parasite Trachipleistophora hominis: new insights into microsporidian genome dynamics and reductive evolution.</title>
        <authorList>
            <person name="Heinz E."/>
            <person name="Williams T.A."/>
            <person name="Nakjang S."/>
            <person name="Noel C.J."/>
            <person name="Swan D.C."/>
            <person name="Goldberg A.V."/>
            <person name="Harris S.R."/>
            <person name="Weinmaier T."/>
            <person name="Markert S."/>
            <person name="Becher D."/>
            <person name="Bernhardt J."/>
            <person name="Dagan T."/>
            <person name="Hacker C."/>
            <person name="Lucocq J.M."/>
            <person name="Schweder T."/>
            <person name="Rattei T."/>
            <person name="Hall N."/>
            <person name="Hirt R.P."/>
            <person name="Embley T.M."/>
        </authorList>
    </citation>
    <scope>NUCLEOTIDE SEQUENCE [LARGE SCALE GENOMIC DNA]</scope>
</reference>
<sequence>MFILLPVLVFTISLPRKKSPKDEVLFKISNDELEKIVVIDYEVIQTIEDEMLRALINSYLDCFHNFSDLLTNAVSQYFTEIPALDVDFEPKNIQMVRPTMLSRMTINNQDNLEIAVNLPKLGKKRQRHELEECKLDQISKEIRLQVPGKKIVANNLKQKCKQERNLTSTRKARIEREKSRHTRMNHNNDSSDSDSTCQTLTPGLCSVQLGLNLVQEELNNLKQKVDSLLEKFDDHVIKRPNTLDLMSQKKTFIFGDNDDRGQLIDDAEDMHYNNTCINSSTMEESETYMSANEYVSSAGKMSTEQEDETRIPKLTNSNLNHYPASSDNNIDQFYPYTQRSEIKWDLACDNKQYRDILNRPVKKLLLSSSTCEAELGHQNVFDSNYHPLDDHYSKEHANLTSERDIFGKHSRNISYTDEDESLDALVNRAGDVERTVELYQRNKSGGFLEPYFSSHLENADSEECVKGDSSPVAKNLDALKDADIMENGEVKLGYGSNGNRRVGTESVQGLSQDIDKVMRTARVEKLPGDETALLLGVNKLVPAVYELVSAIGSKESFVPKGVVEPVRPFQMIQVDKKKSCGESNDNFEGNNGTVYNQKLEKKQLIAQPDVARNASAELENGYKPQSIMSNLCDSSNVHGQSVIFGIDEAFNADQRVYSPSEIPERQVFFDNVVAESKEASAKLPTLNLHYSSELVPGISPDSENEYDIFTHGSSLASQLQDVSENVSSIHEQSIRYGSRLPTTAVPIGVNSVHQVPLGSFLSYTEAGINSPFSIYTPSYHSLHTDSEDSSRYHSTKSPDEYSRTNFDEGDAKCDYTNASNDNIVQEPAVSSDDVENFLTDDSLTCMDNSPPQNTISEPIESLCNNEGMISDNASKRSSDLLYQEQPESNDGNDDPSMHGRRPSLTIR</sequence>
<dbReference type="Proteomes" id="UP000011185">
    <property type="component" value="Unassembled WGS sequence"/>
</dbReference>
<evidence type="ECO:0000313" key="4">
    <source>
        <dbReference type="Proteomes" id="UP000011185"/>
    </source>
</evidence>
<evidence type="ECO:0000256" key="2">
    <source>
        <dbReference type="SAM" id="MobiDB-lite"/>
    </source>
</evidence>
<organism evidence="3 4">
    <name type="scientific">Trachipleistophora hominis</name>
    <name type="common">Microsporidian parasite</name>
    <dbReference type="NCBI Taxonomy" id="72359"/>
    <lineage>
        <taxon>Eukaryota</taxon>
        <taxon>Fungi</taxon>
        <taxon>Fungi incertae sedis</taxon>
        <taxon>Microsporidia</taxon>
        <taxon>Pleistophoridae</taxon>
        <taxon>Trachipleistophora</taxon>
    </lineage>
</organism>
<keyword evidence="1" id="KW-0175">Coiled coil</keyword>
<keyword evidence="4" id="KW-1185">Reference proteome</keyword>
<evidence type="ECO:0000313" key="3">
    <source>
        <dbReference type="EMBL" id="ELQ75456.1"/>
    </source>
</evidence>
<evidence type="ECO:0000256" key="1">
    <source>
        <dbReference type="SAM" id="Coils"/>
    </source>
</evidence>
<proteinExistence type="predicted"/>
<dbReference type="InParanoid" id="L7JWM1"/>
<accession>L7JWM1</accession>